<evidence type="ECO:0000256" key="3">
    <source>
        <dbReference type="ARBA" id="ARBA00022763"/>
    </source>
</evidence>
<accession>A0ABR3H6R4</accession>
<evidence type="ECO:0000256" key="4">
    <source>
        <dbReference type="ARBA" id="ARBA00023172"/>
    </source>
</evidence>
<keyword evidence="10" id="KW-1185">Reference proteome</keyword>
<feature type="compositionally biased region" description="Basic residues" evidence="8">
    <location>
        <begin position="1002"/>
        <end position="1012"/>
    </location>
</feature>
<feature type="region of interest" description="Disordered" evidence="8">
    <location>
        <begin position="761"/>
        <end position="788"/>
    </location>
</feature>
<dbReference type="CDD" id="cd22999">
    <property type="entry name" value="SAP_SLX4"/>
    <property type="match status" value="1"/>
</dbReference>
<keyword evidence="4" id="KW-0233">DNA recombination</keyword>
<evidence type="ECO:0000256" key="5">
    <source>
        <dbReference type="ARBA" id="ARBA00023204"/>
    </source>
</evidence>
<name>A0ABR3H6R4_LOXSC</name>
<evidence type="ECO:0000256" key="8">
    <source>
        <dbReference type="SAM" id="MobiDB-lite"/>
    </source>
</evidence>
<reference evidence="9 10" key="1">
    <citation type="submission" date="2024-06" db="EMBL/GenBank/DDBJ databases">
        <title>A chromosome-level genome assembly of beet webworm, Loxostege sticticalis.</title>
        <authorList>
            <person name="Zhang Y."/>
        </authorList>
    </citation>
    <scope>NUCLEOTIDE SEQUENCE [LARGE SCALE GENOMIC DNA]</scope>
    <source>
        <strain evidence="9">AQ026</strain>
        <tissue evidence="9">Whole body</tissue>
    </source>
</reference>
<feature type="compositionally biased region" description="Low complexity" evidence="8">
    <location>
        <begin position="725"/>
        <end position="736"/>
    </location>
</feature>
<dbReference type="EMBL" id="JBEUOH010000025">
    <property type="protein sequence ID" value="KAL0860484.1"/>
    <property type="molecule type" value="Genomic_DNA"/>
</dbReference>
<comment type="caution">
    <text evidence="9">The sequence shown here is derived from an EMBL/GenBank/DDBJ whole genome shotgun (WGS) entry which is preliminary data.</text>
</comment>
<feature type="compositionally biased region" description="Polar residues" evidence="8">
    <location>
        <begin position="326"/>
        <end position="352"/>
    </location>
</feature>
<sequence length="1135" mass="127073">MNVNSTSNSTSFSPCKVVSKFFASSPVMDESLSEFKEKKGACKGPKNSQKPTVNKAKPKKLPKRIKGQKDIRTALKSKKNEQLTYAKEFDEVCKEAGVDIDSEQLQLAIALSKSLQSSGESESNSSQKPLNSQERTKKIRTTLQEYGFAVPEIKVTKKRLKNRRKNYKLLLSTDTEKQQIVSNRYAQVLFTNTSSCKCINNKNVDHSSKRCYFVATGITYMTLQNNSALYVENLVEKSTSKGSLLRDWASIPGRPVSPVRRDPVKMNISEIECSQEELDIVLSGTLKSAKDVVKKKVDSILSNTPMIVIDFDSNSNPEQSKENEDNTLVNEESEQFTQAENTDVSNNKSLSVSDRIRSCSPDIFDDEESLLLDSDNDTSNPKSKTKTVNVNVVMDLTDDDVHLRKKNNQPNVNGNGIVMDLTQTESHEDNCSTDLSKQIVTKISPKPISQCSQGSNYTRRNSNDYMEITECVGISPKNNSKAGDPIHKVSPGSNKYRRYSDELMDVIGCVAKSYSQVISNEDDLHTTIPQVSNKTKRKSNDLMEMTECVASTSYHIPHNVETNIDLTQNSDENNTTVVDGIVNNISEKVDLTQSSNSVDELPIVQISENNKSLDDTIILSNDEICVNNPTKSSAVMAEPCHNTSEDALDLTGTPPSPVKMYNTGRASNKSFFDEFDYNHSDETSKGTLEKSVLSQTDDLEPEESNDNDKVDLTQSSDSSVASTEQQSKSCSIQTSKSSLGKKDDVSIDYDEMYDLIANHGTDVSSKKDESRSSVSYDQTEEYNGKTGSENISLSSQAFDLSDKELEYSLNVSRHDAGWAHEFGGISVIDRDLSVRKSGINIEKNEDTPHQTIDKSMSESFLPMVKVKSNTQKPTTAEDKFRTPVTLFKEKAAVTPLKSFTSDNAVTIDTPTSNEYIVKTDQVTPILDYASMTTPERNRELDKYGLKPFKRKRAIQLLTHLYNQTHPVVEACQEDLPSPSKRRKPSQPSPKKIRSSGDLKKVTSPRKLIKSPVKKSQTMDKAKDVNKENNVYEVTTEFPEIKAIECSEEDWVFQKREKAKVHSCRLPLHIALHNYVSCRRRLQEAILRYEPVNIDVMHKELAASGHRYDSKDLLKYLDKKCITVKTADNNGRNNKR</sequence>
<proteinExistence type="inferred from homology"/>
<protein>
    <recommendedName>
        <fullName evidence="7">Structure-specific endonuclease subunit SLX4</fullName>
    </recommendedName>
</protein>
<evidence type="ECO:0000256" key="6">
    <source>
        <dbReference type="ARBA" id="ARBA00023242"/>
    </source>
</evidence>
<comment type="subcellular location">
    <subcellularLocation>
        <location evidence="1">Nucleus</location>
    </subcellularLocation>
</comment>
<feature type="region of interest" description="Disordered" evidence="8">
    <location>
        <begin position="311"/>
        <end position="352"/>
    </location>
</feature>
<evidence type="ECO:0000256" key="7">
    <source>
        <dbReference type="ARBA" id="ARBA00029496"/>
    </source>
</evidence>
<evidence type="ECO:0000256" key="1">
    <source>
        <dbReference type="ARBA" id="ARBA00004123"/>
    </source>
</evidence>
<dbReference type="Pfam" id="PF09494">
    <property type="entry name" value="Slx4"/>
    <property type="match status" value="1"/>
</dbReference>
<dbReference type="PANTHER" id="PTHR21541:SF3">
    <property type="entry name" value="STRUCTURE-SPECIFIC ENDONUCLEASE SUBUNIT SLX4"/>
    <property type="match status" value="1"/>
</dbReference>
<evidence type="ECO:0000313" key="10">
    <source>
        <dbReference type="Proteomes" id="UP001549920"/>
    </source>
</evidence>
<feature type="compositionally biased region" description="Polar residues" evidence="8">
    <location>
        <begin position="712"/>
        <end position="724"/>
    </location>
</feature>
<feature type="region of interest" description="Disordered" evidence="8">
    <location>
        <begin position="972"/>
        <end position="1023"/>
    </location>
</feature>
<comment type="similarity">
    <text evidence="2">Belongs to the SLX4 family.</text>
</comment>
<keyword evidence="5" id="KW-0234">DNA repair</keyword>
<evidence type="ECO:0000256" key="2">
    <source>
        <dbReference type="ARBA" id="ARBA00006661"/>
    </source>
</evidence>
<dbReference type="InterPro" id="IPR018574">
    <property type="entry name" value="Structure-sp_endonuc_su_Slx4"/>
</dbReference>
<dbReference type="PANTHER" id="PTHR21541">
    <property type="entry name" value="BTB POZ DOMAIN CONTAINING 12"/>
    <property type="match status" value="1"/>
</dbReference>
<gene>
    <name evidence="9" type="ORF">ABMA27_009864</name>
</gene>
<keyword evidence="6" id="KW-0539">Nucleus</keyword>
<organism evidence="9 10">
    <name type="scientific">Loxostege sticticalis</name>
    <name type="common">Beet webworm moth</name>
    <dbReference type="NCBI Taxonomy" id="481309"/>
    <lineage>
        <taxon>Eukaryota</taxon>
        <taxon>Metazoa</taxon>
        <taxon>Ecdysozoa</taxon>
        <taxon>Arthropoda</taxon>
        <taxon>Hexapoda</taxon>
        <taxon>Insecta</taxon>
        <taxon>Pterygota</taxon>
        <taxon>Neoptera</taxon>
        <taxon>Endopterygota</taxon>
        <taxon>Lepidoptera</taxon>
        <taxon>Glossata</taxon>
        <taxon>Ditrysia</taxon>
        <taxon>Pyraloidea</taxon>
        <taxon>Crambidae</taxon>
        <taxon>Pyraustinae</taxon>
        <taxon>Loxostege</taxon>
    </lineage>
</organism>
<feature type="region of interest" description="Disordered" evidence="8">
    <location>
        <begin position="116"/>
        <end position="136"/>
    </location>
</feature>
<feature type="compositionally biased region" description="Basic residues" evidence="8">
    <location>
        <begin position="56"/>
        <end position="66"/>
    </location>
</feature>
<evidence type="ECO:0000313" key="9">
    <source>
        <dbReference type="EMBL" id="KAL0860484.1"/>
    </source>
</evidence>
<feature type="compositionally biased region" description="Low complexity" evidence="8">
    <location>
        <begin position="116"/>
        <end position="128"/>
    </location>
</feature>
<feature type="region of interest" description="Disordered" evidence="8">
    <location>
        <begin position="34"/>
        <end position="66"/>
    </location>
</feature>
<feature type="region of interest" description="Disordered" evidence="8">
    <location>
        <begin position="680"/>
        <end position="736"/>
    </location>
</feature>
<dbReference type="Proteomes" id="UP001549920">
    <property type="component" value="Unassembled WGS sequence"/>
</dbReference>
<keyword evidence="3" id="KW-0227">DNA damage</keyword>